<organism evidence="2 3">
    <name type="scientific">Pseudonocardia hydrocarbonoxydans</name>
    <dbReference type="NCBI Taxonomy" id="76726"/>
    <lineage>
        <taxon>Bacteria</taxon>
        <taxon>Bacillati</taxon>
        <taxon>Actinomycetota</taxon>
        <taxon>Actinomycetes</taxon>
        <taxon>Pseudonocardiales</taxon>
        <taxon>Pseudonocardiaceae</taxon>
        <taxon>Pseudonocardia</taxon>
    </lineage>
</organism>
<evidence type="ECO:0000313" key="3">
    <source>
        <dbReference type="Proteomes" id="UP000320338"/>
    </source>
</evidence>
<dbReference type="GO" id="GO:1990189">
    <property type="term" value="F:protein N-terminal-serine acetyltransferase activity"/>
    <property type="evidence" value="ECO:0007669"/>
    <property type="project" value="TreeGrafter"/>
</dbReference>
<dbReference type="EMBL" id="BJNG01000019">
    <property type="protein sequence ID" value="GEC20499.1"/>
    <property type="molecule type" value="Genomic_DNA"/>
</dbReference>
<feature type="domain" description="N-acetyltransferase" evidence="1">
    <location>
        <begin position="22"/>
        <end position="175"/>
    </location>
</feature>
<dbReference type="InterPro" id="IPR051908">
    <property type="entry name" value="Ribosomal_N-acetyltransferase"/>
</dbReference>
<protein>
    <submittedName>
        <fullName evidence="2">N-acetyltransferase</fullName>
    </submittedName>
</protein>
<dbReference type="RefSeq" id="WP_141279046.1">
    <property type="nucleotide sequence ID" value="NZ_BAAARZ010000074.1"/>
</dbReference>
<dbReference type="InterPro" id="IPR016181">
    <property type="entry name" value="Acyl_CoA_acyltransferase"/>
</dbReference>
<dbReference type="AlphaFoldDB" id="A0A4Y3WRS8"/>
<gene>
    <name evidence="2" type="ORF">PHY01_27820</name>
</gene>
<keyword evidence="2" id="KW-0808">Transferase</keyword>
<dbReference type="GO" id="GO:0005737">
    <property type="term" value="C:cytoplasm"/>
    <property type="evidence" value="ECO:0007669"/>
    <property type="project" value="TreeGrafter"/>
</dbReference>
<dbReference type="InterPro" id="IPR000182">
    <property type="entry name" value="GNAT_dom"/>
</dbReference>
<proteinExistence type="predicted"/>
<sequence length="181" mass="20092">MDAVEINAGAWYLRVPRADGRIDDRPAVLASCADPEIRRWRNRPPADPAEADAYIRRRTLDWVRDERYTWAVCEPTTGEMLGEVSLDHVDRHMAHAEAACWALPAARRAGMTTTALSAVLRFAFGGLGLHRVGYLWAAGNTASGRVAQKCGFRTEGRMRDAWLADGAYHDVIVTGRLATDR</sequence>
<reference evidence="2 3" key="1">
    <citation type="submission" date="2019-06" db="EMBL/GenBank/DDBJ databases">
        <title>Whole genome shotgun sequence of Pseudonocardia hydrocarbonoxydans NBRC 14498.</title>
        <authorList>
            <person name="Hosoyama A."/>
            <person name="Uohara A."/>
            <person name="Ohji S."/>
            <person name="Ichikawa N."/>
        </authorList>
    </citation>
    <scope>NUCLEOTIDE SEQUENCE [LARGE SCALE GENOMIC DNA]</scope>
    <source>
        <strain evidence="2 3">NBRC 14498</strain>
    </source>
</reference>
<dbReference type="Pfam" id="PF13302">
    <property type="entry name" value="Acetyltransf_3"/>
    <property type="match status" value="1"/>
</dbReference>
<dbReference type="Proteomes" id="UP000320338">
    <property type="component" value="Unassembled WGS sequence"/>
</dbReference>
<dbReference type="PROSITE" id="PS51186">
    <property type="entry name" value="GNAT"/>
    <property type="match status" value="1"/>
</dbReference>
<dbReference type="Gene3D" id="3.40.630.30">
    <property type="match status" value="1"/>
</dbReference>
<dbReference type="PANTHER" id="PTHR43441:SF10">
    <property type="entry name" value="ACETYLTRANSFERASE"/>
    <property type="match status" value="1"/>
</dbReference>
<dbReference type="GO" id="GO:0008999">
    <property type="term" value="F:protein-N-terminal-alanine acetyltransferase activity"/>
    <property type="evidence" value="ECO:0007669"/>
    <property type="project" value="TreeGrafter"/>
</dbReference>
<evidence type="ECO:0000313" key="2">
    <source>
        <dbReference type="EMBL" id="GEC20499.1"/>
    </source>
</evidence>
<dbReference type="PANTHER" id="PTHR43441">
    <property type="entry name" value="RIBOSOMAL-PROTEIN-SERINE ACETYLTRANSFERASE"/>
    <property type="match status" value="1"/>
</dbReference>
<keyword evidence="3" id="KW-1185">Reference proteome</keyword>
<dbReference type="SUPFAM" id="SSF55729">
    <property type="entry name" value="Acyl-CoA N-acyltransferases (Nat)"/>
    <property type="match status" value="1"/>
</dbReference>
<dbReference type="OrthoDB" id="2061990at2"/>
<evidence type="ECO:0000259" key="1">
    <source>
        <dbReference type="PROSITE" id="PS51186"/>
    </source>
</evidence>
<name>A0A4Y3WRS8_9PSEU</name>
<accession>A0A4Y3WRS8</accession>
<comment type="caution">
    <text evidence="2">The sequence shown here is derived from an EMBL/GenBank/DDBJ whole genome shotgun (WGS) entry which is preliminary data.</text>
</comment>